<dbReference type="Proteomes" id="UP000081671">
    <property type="component" value="Unplaced"/>
</dbReference>
<comment type="subcellular location">
    <subcellularLocation>
        <location evidence="1">Cell membrane</location>
    </subcellularLocation>
</comment>
<dbReference type="GO" id="GO:0005886">
    <property type="term" value="C:plasma membrane"/>
    <property type="evidence" value="ECO:0007669"/>
    <property type="project" value="UniProtKB-SubCell"/>
</dbReference>
<dbReference type="InterPro" id="IPR027969">
    <property type="entry name" value="Small_membr_AKAP"/>
</dbReference>
<dbReference type="PANTHER" id="PTHR36471">
    <property type="entry name" value="SMALL MEMBRANE A-KINASE ANCHOR PROTEIN"/>
    <property type="match status" value="1"/>
</dbReference>
<keyword evidence="5" id="KW-0519">Myristate</keyword>
<keyword evidence="8" id="KW-0449">Lipoprotein</keyword>
<sequence length="99" mass="11226">MGCMKSKQTFPFPTTLENEKRHESEENFIPEERLLPKMPSPDITQTAEKEVPPPSTTLLEYAESLAQEIMEDAVNQWASNNTKYCDIPYIENDSSDTAG</sequence>
<dbReference type="Pfam" id="PF15127">
    <property type="entry name" value="SmAKAP"/>
    <property type="match status" value="1"/>
</dbReference>
<evidence type="ECO:0000256" key="1">
    <source>
        <dbReference type="ARBA" id="ARBA00004236"/>
    </source>
</evidence>
<evidence type="ECO:0000313" key="11">
    <source>
        <dbReference type="RefSeq" id="XP_012883434.1"/>
    </source>
</evidence>
<dbReference type="InParanoid" id="A0A1S3G569"/>
<keyword evidence="6" id="KW-0472">Membrane</keyword>
<dbReference type="PANTHER" id="PTHR36471:SF1">
    <property type="entry name" value="SMALL MEMBRANE A-KINASE ANCHOR PROTEIN"/>
    <property type="match status" value="1"/>
</dbReference>
<dbReference type="OrthoDB" id="8907307at2759"/>
<dbReference type="RefSeq" id="XP_012883434.1">
    <property type="nucleotide sequence ID" value="XM_013027980.1"/>
</dbReference>
<accession>A0A1S3G569</accession>
<evidence type="ECO:0000256" key="5">
    <source>
        <dbReference type="ARBA" id="ARBA00022707"/>
    </source>
</evidence>
<keyword evidence="10" id="KW-1185">Reference proteome</keyword>
<feature type="region of interest" description="Disordered" evidence="9">
    <location>
        <begin position="1"/>
        <end position="53"/>
    </location>
</feature>
<feature type="compositionally biased region" description="Basic and acidic residues" evidence="9">
    <location>
        <begin position="17"/>
        <end position="35"/>
    </location>
</feature>
<evidence type="ECO:0000256" key="7">
    <source>
        <dbReference type="ARBA" id="ARBA00023139"/>
    </source>
</evidence>
<dbReference type="GeneID" id="105994461"/>
<dbReference type="AlphaFoldDB" id="A0A1S3G569"/>
<organism evidence="10 11">
    <name type="scientific">Dipodomys ordii</name>
    <name type="common">Ord's kangaroo rat</name>
    <dbReference type="NCBI Taxonomy" id="10020"/>
    <lineage>
        <taxon>Eukaryota</taxon>
        <taxon>Metazoa</taxon>
        <taxon>Chordata</taxon>
        <taxon>Craniata</taxon>
        <taxon>Vertebrata</taxon>
        <taxon>Euteleostomi</taxon>
        <taxon>Mammalia</taxon>
        <taxon>Eutheria</taxon>
        <taxon>Euarchontoglires</taxon>
        <taxon>Glires</taxon>
        <taxon>Rodentia</taxon>
        <taxon>Castorimorpha</taxon>
        <taxon>Heteromyidae</taxon>
        <taxon>Dipodomyinae</taxon>
        <taxon>Dipodomys</taxon>
    </lineage>
</organism>
<evidence type="ECO:0000313" key="10">
    <source>
        <dbReference type="Proteomes" id="UP000081671"/>
    </source>
</evidence>
<evidence type="ECO:0000256" key="6">
    <source>
        <dbReference type="ARBA" id="ARBA00023136"/>
    </source>
</evidence>
<dbReference type="GO" id="GO:0034237">
    <property type="term" value="F:protein kinase A regulatory subunit binding"/>
    <property type="evidence" value="ECO:0007669"/>
    <property type="project" value="InterPro"/>
</dbReference>
<keyword evidence="4" id="KW-1003">Cell membrane</keyword>
<name>A0A1S3G569_DIPOR</name>
<evidence type="ECO:0000256" key="4">
    <source>
        <dbReference type="ARBA" id="ARBA00022475"/>
    </source>
</evidence>
<comment type="similarity">
    <text evidence="2">Belongs to the small membrane AKAP family.</text>
</comment>
<dbReference type="CTD" id="84281"/>
<proteinExistence type="inferred from homology"/>
<keyword evidence="7" id="KW-0564">Palmitate</keyword>
<evidence type="ECO:0000256" key="2">
    <source>
        <dbReference type="ARBA" id="ARBA00007307"/>
    </source>
</evidence>
<dbReference type="FunCoup" id="A0A1S3G569">
    <property type="interactions" value="73"/>
</dbReference>
<evidence type="ECO:0000256" key="9">
    <source>
        <dbReference type="SAM" id="MobiDB-lite"/>
    </source>
</evidence>
<dbReference type="KEGG" id="dord:105994461"/>
<feature type="compositionally biased region" description="Polar residues" evidence="9">
    <location>
        <begin position="1"/>
        <end position="16"/>
    </location>
</feature>
<evidence type="ECO:0000256" key="8">
    <source>
        <dbReference type="ARBA" id="ARBA00023288"/>
    </source>
</evidence>
<gene>
    <name evidence="11" type="primary">LOC105994461</name>
</gene>
<reference evidence="11" key="1">
    <citation type="submission" date="2025-08" db="UniProtKB">
        <authorList>
            <consortium name="RefSeq"/>
        </authorList>
    </citation>
    <scope>IDENTIFICATION</scope>
    <source>
        <tissue evidence="11">Kidney</tissue>
    </source>
</reference>
<evidence type="ECO:0000256" key="3">
    <source>
        <dbReference type="ARBA" id="ARBA00016882"/>
    </source>
</evidence>
<protein>
    <recommendedName>
        <fullName evidence="3">Small membrane A-kinase anchor protein</fullName>
    </recommendedName>
</protein>